<evidence type="ECO:0000256" key="1">
    <source>
        <dbReference type="ARBA" id="ARBA00004651"/>
    </source>
</evidence>
<feature type="transmembrane region" description="Helical" evidence="8">
    <location>
        <begin position="286"/>
        <end position="309"/>
    </location>
</feature>
<evidence type="ECO:0000256" key="3">
    <source>
        <dbReference type="ARBA" id="ARBA00022448"/>
    </source>
</evidence>
<feature type="transmembrane region" description="Helical" evidence="8">
    <location>
        <begin position="70"/>
        <end position="92"/>
    </location>
</feature>
<keyword evidence="6 8" id="KW-1133">Transmembrane helix</keyword>
<evidence type="ECO:0000313" key="10">
    <source>
        <dbReference type="Proteomes" id="UP000195897"/>
    </source>
</evidence>
<feature type="transmembrane region" description="Helical" evidence="8">
    <location>
        <begin position="130"/>
        <end position="149"/>
    </location>
</feature>
<dbReference type="EMBL" id="NFKK01000001">
    <property type="protein sequence ID" value="OUP54602.1"/>
    <property type="molecule type" value="Genomic_DNA"/>
</dbReference>
<name>A0A1Y4LKF0_9FIRM</name>
<dbReference type="Pfam" id="PF03547">
    <property type="entry name" value="Mem_trans"/>
    <property type="match status" value="1"/>
</dbReference>
<keyword evidence="3" id="KW-0813">Transport</keyword>
<dbReference type="GO" id="GO:0055085">
    <property type="term" value="P:transmembrane transport"/>
    <property type="evidence" value="ECO:0007669"/>
    <property type="project" value="InterPro"/>
</dbReference>
<evidence type="ECO:0000256" key="7">
    <source>
        <dbReference type="ARBA" id="ARBA00023136"/>
    </source>
</evidence>
<keyword evidence="7 8" id="KW-0472">Membrane</keyword>
<dbReference type="AlphaFoldDB" id="A0A1Y4LKF0"/>
<sequence>MSILENSIIVLHQILIMFLLMVVGYILFKTGIFDNHTTTHLSTLLNTIVIPCCVLASFNRDFDPALAGTLGLTMLSACGVFVVSIALSNALYRKGHPENYRDCRMCAVFSNNGFMSLPLLSAMFGETGVFLGSAHIVVMAVVLWTYGVMQVNRDYRFSPMRILLNPGIIAAVLGMLLFLSPVNLPTDVASALTHITNLNTPLAMLVLGGYLAQTNLASCFTEARIWRVGAVRLLIIPALTMALLYFMPLDNTAKLTLLVGTSAPTAIASAMFAQMYGSDYLYSTKVVALTTILSLFTLPAVIAAMSLLLA</sequence>
<keyword evidence="5 8" id="KW-0812">Transmembrane</keyword>
<dbReference type="Proteomes" id="UP000195897">
    <property type="component" value="Unassembled WGS sequence"/>
</dbReference>
<protein>
    <recommendedName>
        <fullName evidence="11">Transporter</fullName>
    </recommendedName>
</protein>
<dbReference type="PANTHER" id="PTHR36838">
    <property type="entry name" value="AUXIN EFFLUX CARRIER FAMILY PROTEIN"/>
    <property type="match status" value="1"/>
</dbReference>
<reference evidence="10" key="1">
    <citation type="submission" date="2017-04" db="EMBL/GenBank/DDBJ databases">
        <title>Function of individual gut microbiota members based on whole genome sequencing of pure cultures obtained from chicken caecum.</title>
        <authorList>
            <person name="Medvecky M."/>
            <person name="Cejkova D."/>
            <person name="Polansky O."/>
            <person name="Karasova D."/>
            <person name="Kubasova T."/>
            <person name="Cizek A."/>
            <person name="Rychlik I."/>
        </authorList>
    </citation>
    <scope>NUCLEOTIDE SEQUENCE [LARGE SCALE GENOMIC DNA]</scope>
    <source>
        <strain evidence="10">An180</strain>
    </source>
</reference>
<evidence type="ECO:0000256" key="6">
    <source>
        <dbReference type="ARBA" id="ARBA00022989"/>
    </source>
</evidence>
<feature type="transmembrane region" description="Helical" evidence="8">
    <location>
        <begin position="6"/>
        <end position="28"/>
    </location>
</feature>
<feature type="transmembrane region" description="Helical" evidence="8">
    <location>
        <begin position="161"/>
        <end position="179"/>
    </location>
</feature>
<evidence type="ECO:0000313" key="9">
    <source>
        <dbReference type="EMBL" id="OUP54602.1"/>
    </source>
</evidence>
<dbReference type="InterPro" id="IPR038770">
    <property type="entry name" value="Na+/solute_symporter_sf"/>
</dbReference>
<evidence type="ECO:0000256" key="4">
    <source>
        <dbReference type="ARBA" id="ARBA00022475"/>
    </source>
</evidence>
<comment type="caution">
    <text evidence="9">The sequence shown here is derived from an EMBL/GenBank/DDBJ whole genome shotgun (WGS) entry which is preliminary data.</text>
</comment>
<evidence type="ECO:0000256" key="5">
    <source>
        <dbReference type="ARBA" id="ARBA00022692"/>
    </source>
</evidence>
<organism evidence="9 10">
    <name type="scientific">Butyricicoccus pullicaecorum</name>
    <dbReference type="NCBI Taxonomy" id="501571"/>
    <lineage>
        <taxon>Bacteria</taxon>
        <taxon>Bacillati</taxon>
        <taxon>Bacillota</taxon>
        <taxon>Clostridia</taxon>
        <taxon>Eubacteriales</taxon>
        <taxon>Butyricicoccaceae</taxon>
        <taxon>Butyricicoccus</taxon>
    </lineage>
</organism>
<feature type="transmembrane region" description="Helical" evidence="8">
    <location>
        <begin position="253"/>
        <end position="274"/>
    </location>
</feature>
<evidence type="ECO:0000256" key="2">
    <source>
        <dbReference type="ARBA" id="ARBA00010145"/>
    </source>
</evidence>
<gene>
    <name evidence="9" type="ORF">B5F17_01480</name>
</gene>
<feature type="transmembrane region" description="Helical" evidence="8">
    <location>
        <begin position="40"/>
        <end position="58"/>
    </location>
</feature>
<evidence type="ECO:0008006" key="11">
    <source>
        <dbReference type="Google" id="ProtNLM"/>
    </source>
</evidence>
<proteinExistence type="inferred from homology"/>
<feature type="transmembrane region" description="Helical" evidence="8">
    <location>
        <begin position="225"/>
        <end position="247"/>
    </location>
</feature>
<dbReference type="Gene3D" id="1.20.1530.20">
    <property type="match status" value="1"/>
</dbReference>
<comment type="similarity">
    <text evidence="2">Belongs to the auxin efflux carrier (TC 2.A.69) family.</text>
</comment>
<keyword evidence="4" id="KW-1003">Cell membrane</keyword>
<accession>A0A1Y4LKF0</accession>
<dbReference type="RefSeq" id="WP_087370062.1">
    <property type="nucleotide sequence ID" value="NZ_NFKK01000001.1"/>
</dbReference>
<dbReference type="PANTHER" id="PTHR36838:SF1">
    <property type="entry name" value="SLR1864 PROTEIN"/>
    <property type="match status" value="1"/>
</dbReference>
<comment type="subcellular location">
    <subcellularLocation>
        <location evidence="1">Cell membrane</location>
        <topology evidence="1">Multi-pass membrane protein</topology>
    </subcellularLocation>
</comment>
<dbReference type="GO" id="GO:0005886">
    <property type="term" value="C:plasma membrane"/>
    <property type="evidence" value="ECO:0007669"/>
    <property type="project" value="UniProtKB-SubCell"/>
</dbReference>
<dbReference type="InterPro" id="IPR004776">
    <property type="entry name" value="Mem_transp_PIN-like"/>
</dbReference>
<evidence type="ECO:0000256" key="8">
    <source>
        <dbReference type="SAM" id="Phobius"/>
    </source>
</evidence>